<feature type="region of interest" description="Disordered" evidence="1">
    <location>
        <begin position="190"/>
        <end position="242"/>
    </location>
</feature>
<feature type="compositionally biased region" description="Acidic residues" evidence="1">
    <location>
        <begin position="200"/>
        <end position="217"/>
    </location>
</feature>
<comment type="caution">
    <text evidence="2">The sequence shown here is derived from an EMBL/GenBank/DDBJ whole genome shotgun (WGS) entry which is preliminary data.</text>
</comment>
<name>A0A9P6BA85_9AGAM</name>
<evidence type="ECO:0000256" key="1">
    <source>
        <dbReference type="SAM" id="MobiDB-lite"/>
    </source>
</evidence>
<accession>A0A9P6BA85</accession>
<evidence type="ECO:0000313" key="2">
    <source>
        <dbReference type="EMBL" id="KAF9520400.1"/>
    </source>
</evidence>
<reference evidence="2" key="1">
    <citation type="journal article" date="2020" name="Nat. Commun.">
        <title>Large-scale genome sequencing of mycorrhizal fungi provides insights into the early evolution of symbiotic traits.</title>
        <authorList>
            <person name="Miyauchi S."/>
            <person name="Kiss E."/>
            <person name="Kuo A."/>
            <person name="Drula E."/>
            <person name="Kohler A."/>
            <person name="Sanchez-Garcia M."/>
            <person name="Morin E."/>
            <person name="Andreopoulos B."/>
            <person name="Barry K.W."/>
            <person name="Bonito G."/>
            <person name="Buee M."/>
            <person name="Carver A."/>
            <person name="Chen C."/>
            <person name="Cichocki N."/>
            <person name="Clum A."/>
            <person name="Culley D."/>
            <person name="Crous P.W."/>
            <person name="Fauchery L."/>
            <person name="Girlanda M."/>
            <person name="Hayes R.D."/>
            <person name="Keri Z."/>
            <person name="LaButti K."/>
            <person name="Lipzen A."/>
            <person name="Lombard V."/>
            <person name="Magnuson J."/>
            <person name="Maillard F."/>
            <person name="Murat C."/>
            <person name="Nolan M."/>
            <person name="Ohm R.A."/>
            <person name="Pangilinan J."/>
            <person name="Pereira M.F."/>
            <person name="Perotto S."/>
            <person name="Peter M."/>
            <person name="Pfister S."/>
            <person name="Riley R."/>
            <person name="Sitrit Y."/>
            <person name="Stielow J.B."/>
            <person name="Szollosi G."/>
            <person name="Zifcakova L."/>
            <person name="Stursova M."/>
            <person name="Spatafora J.W."/>
            <person name="Tedersoo L."/>
            <person name="Vaario L.M."/>
            <person name="Yamada A."/>
            <person name="Yan M."/>
            <person name="Wang P."/>
            <person name="Xu J."/>
            <person name="Bruns T."/>
            <person name="Baldrian P."/>
            <person name="Vilgalys R."/>
            <person name="Dunand C."/>
            <person name="Henrissat B."/>
            <person name="Grigoriev I.V."/>
            <person name="Hibbett D."/>
            <person name="Nagy L.G."/>
            <person name="Martin F.M."/>
        </authorList>
    </citation>
    <scope>NUCLEOTIDE SEQUENCE</scope>
    <source>
        <strain evidence="2">UP504</strain>
    </source>
</reference>
<protein>
    <submittedName>
        <fullName evidence="2">Uncharacterized protein</fullName>
    </submittedName>
</protein>
<proteinExistence type="predicted"/>
<sequence>MPETVLLWEFKHDVRNCTASIQYNDRMVKLYYVWSPTFPSDRSYSSYWSCAQFETLVYTELHLPSETVYYRTNLRLMRKERAGAIQWSYDKLQVEDAMKFSSPDPDAFKDRTIKSINGDPPDLGKGTWRHCLRVIPNSQDILVAYWTFDAKTLRIPDAGEPIMDDLVTTFLLHFFRRCNRIDFLYPQTEPIPVIPVDTGDGSEETEYEEDEDDDDGYPDVHKEQEEEEEEEEEEDVHDDREP</sequence>
<gene>
    <name evidence="2" type="ORF">BS47DRAFT_1387423</name>
</gene>
<dbReference type="AlphaFoldDB" id="A0A9P6BA85"/>
<keyword evidence="3" id="KW-1185">Reference proteome</keyword>
<dbReference type="EMBL" id="MU128912">
    <property type="protein sequence ID" value="KAF9520400.1"/>
    <property type="molecule type" value="Genomic_DNA"/>
</dbReference>
<feature type="compositionally biased region" description="Acidic residues" evidence="1">
    <location>
        <begin position="225"/>
        <end position="236"/>
    </location>
</feature>
<dbReference type="Proteomes" id="UP000886523">
    <property type="component" value="Unassembled WGS sequence"/>
</dbReference>
<organism evidence="2 3">
    <name type="scientific">Hydnum rufescens UP504</name>
    <dbReference type="NCBI Taxonomy" id="1448309"/>
    <lineage>
        <taxon>Eukaryota</taxon>
        <taxon>Fungi</taxon>
        <taxon>Dikarya</taxon>
        <taxon>Basidiomycota</taxon>
        <taxon>Agaricomycotina</taxon>
        <taxon>Agaricomycetes</taxon>
        <taxon>Cantharellales</taxon>
        <taxon>Hydnaceae</taxon>
        <taxon>Hydnum</taxon>
    </lineage>
</organism>
<evidence type="ECO:0000313" key="3">
    <source>
        <dbReference type="Proteomes" id="UP000886523"/>
    </source>
</evidence>